<dbReference type="Pfam" id="PF00664">
    <property type="entry name" value="ABC_membrane"/>
    <property type="match status" value="1"/>
</dbReference>
<keyword evidence="8 9" id="KW-0472">Membrane</keyword>
<dbReference type="InterPro" id="IPR017871">
    <property type="entry name" value="ABC_transporter-like_CS"/>
</dbReference>
<evidence type="ECO:0000259" key="11">
    <source>
        <dbReference type="PROSITE" id="PS50929"/>
    </source>
</evidence>
<dbReference type="GO" id="GO:0016887">
    <property type="term" value="F:ATP hydrolysis activity"/>
    <property type="evidence" value="ECO:0007669"/>
    <property type="project" value="InterPro"/>
</dbReference>
<keyword evidence="6 12" id="KW-0067">ATP-binding</keyword>
<evidence type="ECO:0000313" key="13">
    <source>
        <dbReference type="Proteomes" id="UP000199412"/>
    </source>
</evidence>
<dbReference type="PROSITE" id="PS00211">
    <property type="entry name" value="ABC_TRANSPORTER_1"/>
    <property type="match status" value="1"/>
</dbReference>
<dbReference type="Gene3D" id="3.40.50.300">
    <property type="entry name" value="P-loop containing nucleotide triphosphate hydrolases"/>
    <property type="match status" value="1"/>
</dbReference>
<gene>
    <name evidence="12" type="ORF">SAMN05421720_107211</name>
</gene>
<dbReference type="PROSITE" id="PS50929">
    <property type="entry name" value="ABC_TM1F"/>
    <property type="match status" value="1"/>
</dbReference>
<dbReference type="Proteomes" id="UP000199412">
    <property type="component" value="Unassembled WGS sequence"/>
</dbReference>
<dbReference type="SMART" id="SM00382">
    <property type="entry name" value="AAA"/>
    <property type="match status" value="1"/>
</dbReference>
<keyword evidence="5" id="KW-0547">Nucleotide-binding</keyword>
<sequence>MPLLLSLMRERAWLLAGAGIAGAGAAMLALVPLVALWLLAVELLAPVPDRDAMLWAVWLTVGGLVLRWLLMAAGGACSHAAAFDLIFVLRLKTARHLGRLPLGTLSRIGSGDLKRVLHDDIDRLEMVFAHMLPDMISALTATLAGIVVLLAVDWRLGLAAMAPIPLALTVQGLLWRWAGTKMAGFHDDLGRMNAAIVEVIRAIPVIKTFGRNAVSLGRLQDATTRYSATVADFTRAAMPAWIAFTVLLGGSLAVMLPVGGMALAAGTLDPATFLFCVTLGVGVCLPLLRVVTFGSSLQVVTTAMQRLGSILDAPPLPEGTRTEPPSDTTLSFEGVSFSYDDKPVLTDVTVTFPQGTHTALVGRSGAGKTTLAHLAARFWVPDRGTIRLGGVDIADFPLATLNTLVACVFQEVFLFHDTVLENIRLGHPQATREDVIAVARAAQIHDVIMGLPDGYDTVVAERGHTLSGGQRQRLSIARALLKDAPVVILDEATAFADPLTERAIHEAIARLCRGRTVITIAHRLSTLRHADRVVVMDAGRVVGEGEHSSLLRDCAVYARLWEAKDQTEREAAHAVR</sequence>
<keyword evidence="2" id="KW-0813">Transport</keyword>
<feature type="transmembrane region" description="Helical" evidence="9">
    <location>
        <begin position="132"/>
        <end position="152"/>
    </location>
</feature>
<proteinExistence type="predicted"/>
<dbReference type="GO" id="GO:0005886">
    <property type="term" value="C:plasma membrane"/>
    <property type="evidence" value="ECO:0007669"/>
    <property type="project" value="UniProtKB-SubCell"/>
</dbReference>
<accession>A0A1G7DJ09</accession>
<feature type="transmembrane region" description="Helical" evidence="9">
    <location>
        <begin position="12"/>
        <end position="40"/>
    </location>
</feature>
<evidence type="ECO:0000256" key="5">
    <source>
        <dbReference type="ARBA" id="ARBA00022741"/>
    </source>
</evidence>
<name>A0A1G7DJ09_9PROT</name>
<reference evidence="12 13" key="1">
    <citation type="submission" date="2016-10" db="EMBL/GenBank/DDBJ databases">
        <authorList>
            <person name="de Groot N.N."/>
        </authorList>
    </citation>
    <scope>NUCLEOTIDE SEQUENCE [LARGE SCALE GENOMIC DNA]</scope>
    <source>
        <strain evidence="12 13">ATCC 700224</strain>
    </source>
</reference>
<dbReference type="InterPro" id="IPR003439">
    <property type="entry name" value="ABC_transporter-like_ATP-bd"/>
</dbReference>
<dbReference type="InterPro" id="IPR011527">
    <property type="entry name" value="ABC1_TM_dom"/>
</dbReference>
<dbReference type="PROSITE" id="PS50893">
    <property type="entry name" value="ABC_TRANSPORTER_2"/>
    <property type="match status" value="1"/>
</dbReference>
<feature type="domain" description="ABC transmembrane type-1" evidence="11">
    <location>
        <begin position="16"/>
        <end position="298"/>
    </location>
</feature>
<evidence type="ECO:0000256" key="6">
    <source>
        <dbReference type="ARBA" id="ARBA00022840"/>
    </source>
</evidence>
<dbReference type="EMBL" id="FNAP01000007">
    <property type="protein sequence ID" value="SDE51548.1"/>
    <property type="molecule type" value="Genomic_DNA"/>
</dbReference>
<dbReference type="AlphaFoldDB" id="A0A1G7DJ09"/>
<dbReference type="OrthoDB" id="9804259at2"/>
<evidence type="ECO:0000256" key="1">
    <source>
        <dbReference type="ARBA" id="ARBA00004651"/>
    </source>
</evidence>
<dbReference type="RefSeq" id="WP_092786255.1">
    <property type="nucleotide sequence ID" value="NZ_FNAP01000007.1"/>
</dbReference>
<dbReference type="GO" id="GO:0005524">
    <property type="term" value="F:ATP binding"/>
    <property type="evidence" value="ECO:0007669"/>
    <property type="project" value="UniProtKB-KW"/>
</dbReference>
<dbReference type="InterPro" id="IPR003593">
    <property type="entry name" value="AAA+_ATPase"/>
</dbReference>
<evidence type="ECO:0000256" key="9">
    <source>
        <dbReference type="SAM" id="Phobius"/>
    </source>
</evidence>
<dbReference type="SUPFAM" id="SSF90123">
    <property type="entry name" value="ABC transporter transmembrane region"/>
    <property type="match status" value="1"/>
</dbReference>
<feature type="transmembrane region" description="Helical" evidence="9">
    <location>
        <begin position="271"/>
        <end position="288"/>
    </location>
</feature>
<feature type="domain" description="ABC transporter" evidence="10">
    <location>
        <begin position="330"/>
        <end position="563"/>
    </location>
</feature>
<keyword evidence="13" id="KW-1185">Reference proteome</keyword>
<dbReference type="PANTHER" id="PTHR24221:SF397">
    <property type="entry name" value="ABC TRANSPORTER, ATP-BINDING TRANSMEMBRANE PROTEIN"/>
    <property type="match status" value="1"/>
</dbReference>
<dbReference type="InterPro" id="IPR036640">
    <property type="entry name" value="ABC1_TM_sf"/>
</dbReference>
<organism evidence="12 13">
    <name type="scientific">Rhodospira trueperi</name>
    <dbReference type="NCBI Taxonomy" id="69960"/>
    <lineage>
        <taxon>Bacteria</taxon>
        <taxon>Pseudomonadati</taxon>
        <taxon>Pseudomonadota</taxon>
        <taxon>Alphaproteobacteria</taxon>
        <taxon>Rhodospirillales</taxon>
        <taxon>Rhodospirillaceae</taxon>
        <taxon>Rhodospira</taxon>
    </lineage>
</organism>
<evidence type="ECO:0000313" key="12">
    <source>
        <dbReference type="EMBL" id="SDE51548.1"/>
    </source>
</evidence>
<dbReference type="STRING" id="69960.SAMN05421720_107211"/>
<dbReference type="SUPFAM" id="SSF52540">
    <property type="entry name" value="P-loop containing nucleoside triphosphate hydrolases"/>
    <property type="match status" value="1"/>
</dbReference>
<dbReference type="FunFam" id="3.40.50.300:FF:000221">
    <property type="entry name" value="Multidrug ABC transporter ATP-binding protein"/>
    <property type="match status" value="1"/>
</dbReference>
<dbReference type="Gene3D" id="1.20.1560.10">
    <property type="entry name" value="ABC transporter type 1, transmembrane domain"/>
    <property type="match status" value="1"/>
</dbReference>
<protein>
    <submittedName>
        <fullName evidence="12">ATP-binding cassette, subfamily B</fullName>
    </submittedName>
</protein>
<dbReference type="GO" id="GO:0140359">
    <property type="term" value="F:ABC-type transporter activity"/>
    <property type="evidence" value="ECO:0007669"/>
    <property type="project" value="InterPro"/>
</dbReference>
<comment type="subcellular location">
    <subcellularLocation>
        <location evidence="1">Cell membrane</location>
        <topology evidence="1">Multi-pass membrane protein</topology>
    </subcellularLocation>
</comment>
<evidence type="ECO:0000256" key="8">
    <source>
        <dbReference type="ARBA" id="ARBA00023136"/>
    </source>
</evidence>
<feature type="transmembrane region" description="Helical" evidence="9">
    <location>
        <begin position="241"/>
        <end position="265"/>
    </location>
</feature>
<feature type="transmembrane region" description="Helical" evidence="9">
    <location>
        <begin position="158"/>
        <end position="178"/>
    </location>
</feature>
<evidence type="ECO:0000256" key="7">
    <source>
        <dbReference type="ARBA" id="ARBA00022989"/>
    </source>
</evidence>
<keyword evidence="4 9" id="KW-0812">Transmembrane</keyword>
<feature type="transmembrane region" description="Helical" evidence="9">
    <location>
        <begin position="52"/>
        <end position="70"/>
    </location>
</feature>
<dbReference type="InterPro" id="IPR027417">
    <property type="entry name" value="P-loop_NTPase"/>
</dbReference>
<evidence type="ECO:0000256" key="3">
    <source>
        <dbReference type="ARBA" id="ARBA00022475"/>
    </source>
</evidence>
<dbReference type="GO" id="GO:0034040">
    <property type="term" value="F:ATPase-coupled lipid transmembrane transporter activity"/>
    <property type="evidence" value="ECO:0007669"/>
    <property type="project" value="TreeGrafter"/>
</dbReference>
<evidence type="ECO:0000256" key="4">
    <source>
        <dbReference type="ARBA" id="ARBA00022692"/>
    </source>
</evidence>
<dbReference type="InterPro" id="IPR039421">
    <property type="entry name" value="Type_1_exporter"/>
</dbReference>
<evidence type="ECO:0000256" key="2">
    <source>
        <dbReference type="ARBA" id="ARBA00022448"/>
    </source>
</evidence>
<keyword evidence="7 9" id="KW-1133">Transmembrane helix</keyword>
<dbReference type="PANTHER" id="PTHR24221">
    <property type="entry name" value="ATP-BINDING CASSETTE SUB-FAMILY B"/>
    <property type="match status" value="1"/>
</dbReference>
<dbReference type="Pfam" id="PF00005">
    <property type="entry name" value="ABC_tran"/>
    <property type="match status" value="1"/>
</dbReference>
<evidence type="ECO:0000259" key="10">
    <source>
        <dbReference type="PROSITE" id="PS50893"/>
    </source>
</evidence>
<keyword evidence="3" id="KW-1003">Cell membrane</keyword>
<dbReference type="CDD" id="cd07346">
    <property type="entry name" value="ABC_6TM_exporters"/>
    <property type="match status" value="1"/>
</dbReference>